<dbReference type="EMBL" id="KK583189">
    <property type="protein sequence ID" value="KDO35256.1"/>
    <property type="molecule type" value="Genomic_DNA"/>
</dbReference>
<comment type="subcellular location">
    <subcellularLocation>
        <location evidence="1">Membrane</location>
        <topology evidence="1">Multi-pass membrane protein</topology>
    </subcellularLocation>
</comment>
<dbReference type="GO" id="GO:0016020">
    <property type="term" value="C:membrane"/>
    <property type="evidence" value="ECO:0007669"/>
    <property type="project" value="UniProtKB-SubCell"/>
</dbReference>
<evidence type="ECO:0000256" key="5">
    <source>
        <dbReference type="ARBA" id="ARBA00022840"/>
    </source>
</evidence>
<keyword evidence="13" id="KW-1185">Reference proteome</keyword>
<evidence type="ECO:0000256" key="2">
    <source>
        <dbReference type="ARBA" id="ARBA00022448"/>
    </source>
</evidence>
<feature type="domain" description="ABC transporter" evidence="10">
    <location>
        <begin position="1310"/>
        <end position="1535"/>
    </location>
</feature>
<dbReference type="Gene3D" id="3.40.50.300">
    <property type="entry name" value="P-loop containing nucleotide triphosphate hydrolases"/>
    <property type="match status" value="2"/>
</dbReference>
<organism evidence="12 13">
    <name type="scientific">Saprolegnia parasitica (strain CBS 223.65)</name>
    <dbReference type="NCBI Taxonomy" id="695850"/>
    <lineage>
        <taxon>Eukaryota</taxon>
        <taxon>Sar</taxon>
        <taxon>Stramenopiles</taxon>
        <taxon>Oomycota</taxon>
        <taxon>Saprolegniomycetes</taxon>
        <taxon>Saprolegniales</taxon>
        <taxon>Saprolegniaceae</taxon>
        <taxon>Saprolegnia</taxon>
    </lineage>
</organism>
<feature type="domain" description="ABC transmembrane type-1" evidence="11">
    <location>
        <begin position="418"/>
        <end position="700"/>
    </location>
</feature>
<dbReference type="KEGG" id="spar:SPRG_00102"/>
<evidence type="ECO:0000256" key="6">
    <source>
        <dbReference type="ARBA" id="ARBA00022989"/>
    </source>
</evidence>
<evidence type="ECO:0000256" key="3">
    <source>
        <dbReference type="ARBA" id="ARBA00022692"/>
    </source>
</evidence>
<dbReference type="Pfam" id="PF00664">
    <property type="entry name" value="ABC_membrane"/>
    <property type="match status" value="2"/>
</dbReference>
<feature type="transmembrane region" description="Helical" evidence="9">
    <location>
        <begin position="1131"/>
        <end position="1150"/>
    </location>
</feature>
<dbReference type="InterPro" id="IPR011527">
    <property type="entry name" value="ABC1_TM_dom"/>
</dbReference>
<keyword evidence="3 9" id="KW-0812">Transmembrane</keyword>
<dbReference type="VEuPathDB" id="FungiDB:SPRG_00102"/>
<dbReference type="SUPFAM" id="SSF52540">
    <property type="entry name" value="P-loop containing nucleoside triphosphate hydrolases"/>
    <property type="match status" value="2"/>
</dbReference>
<dbReference type="GO" id="GO:0140359">
    <property type="term" value="F:ABC-type transporter activity"/>
    <property type="evidence" value="ECO:0007669"/>
    <property type="project" value="InterPro"/>
</dbReference>
<dbReference type="SUPFAM" id="SSF90123">
    <property type="entry name" value="ABC transporter transmembrane region"/>
    <property type="match status" value="2"/>
</dbReference>
<dbReference type="GO" id="GO:0005524">
    <property type="term" value="F:ATP binding"/>
    <property type="evidence" value="ECO:0007669"/>
    <property type="project" value="UniProtKB-KW"/>
</dbReference>
<dbReference type="PROSITE" id="PS00211">
    <property type="entry name" value="ABC_TRANSPORTER_1"/>
    <property type="match status" value="1"/>
</dbReference>
<evidence type="ECO:0000259" key="10">
    <source>
        <dbReference type="PROSITE" id="PS50893"/>
    </source>
</evidence>
<keyword evidence="7 9" id="KW-0472">Membrane</keyword>
<evidence type="ECO:0000256" key="7">
    <source>
        <dbReference type="ARBA" id="ARBA00023136"/>
    </source>
</evidence>
<protein>
    <recommendedName>
        <fullName evidence="14">ABC transporter domain-containing protein</fullName>
    </recommendedName>
</protein>
<evidence type="ECO:0000313" key="13">
    <source>
        <dbReference type="Proteomes" id="UP000030745"/>
    </source>
</evidence>
<keyword evidence="2" id="KW-0813">Transport</keyword>
<feature type="domain" description="ABC transmembrane type-1" evidence="11">
    <location>
        <begin position="1033"/>
        <end position="1273"/>
    </location>
</feature>
<dbReference type="InterPro" id="IPR044726">
    <property type="entry name" value="ABCC_6TM_D2"/>
</dbReference>
<dbReference type="InterPro" id="IPR036640">
    <property type="entry name" value="ABC1_TM_sf"/>
</dbReference>
<dbReference type="Pfam" id="PF00005">
    <property type="entry name" value="ABC_tran"/>
    <property type="match status" value="2"/>
</dbReference>
<evidence type="ECO:0000256" key="8">
    <source>
        <dbReference type="SAM" id="MobiDB-lite"/>
    </source>
</evidence>
<dbReference type="CDD" id="cd18580">
    <property type="entry name" value="ABC_6TM_ABCC_D2"/>
    <property type="match status" value="1"/>
</dbReference>
<dbReference type="OMA" id="MRVECAN"/>
<dbReference type="OrthoDB" id="64391at2759"/>
<feature type="region of interest" description="Disordered" evidence="8">
    <location>
        <begin position="942"/>
        <end position="981"/>
    </location>
</feature>
<dbReference type="InterPro" id="IPR027417">
    <property type="entry name" value="P-loop_NTPase"/>
</dbReference>
<feature type="transmembrane region" description="Helical" evidence="9">
    <location>
        <begin position="563"/>
        <end position="581"/>
    </location>
</feature>
<reference evidence="12 13" key="1">
    <citation type="journal article" date="2013" name="PLoS Genet.">
        <title>Distinctive expansion of potential virulence genes in the genome of the oomycete fish pathogen Saprolegnia parasitica.</title>
        <authorList>
            <person name="Jiang R.H."/>
            <person name="de Bruijn I."/>
            <person name="Haas B.J."/>
            <person name="Belmonte R."/>
            <person name="Lobach L."/>
            <person name="Christie J."/>
            <person name="van den Ackerveken G."/>
            <person name="Bottin A."/>
            <person name="Bulone V."/>
            <person name="Diaz-Moreno S.M."/>
            <person name="Dumas B."/>
            <person name="Fan L."/>
            <person name="Gaulin E."/>
            <person name="Govers F."/>
            <person name="Grenville-Briggs L.J."/>
            <person name="Horner N.R."/>
            <person name="Levin J.Z."/>
            <person name="Mammella M."/>
            <person name="Meijer H.J."/>
            <person name="Morris P."/>
            <person name="Nusbaum C."/>
            <person name="Oome S."/>
            <person name="Phillips A.J."/>
            <person name="van Rooyen D."/>
            <person name="Rzeszutek E."/>
            <person name="Saraiva M."/>
            <person name="Secombes C.J."/>
            <person name="Seidl M.F."/>
            <person name="Snel B."/>
            <person name="Stassen J.H."/>
            <person name="Sykes S."/>
            <person name="Tripathy S."/>
            <person name="van den Berg H."/>
            <person name="Vega-Arreguin J.C."/>
            <person name="Wawra S."/>
            <person name="Young S.K."/>
            <person name="Zeng Q."/>
            <person name="Dieguez-Uribeondo J."/>
            <person name="Russ C."/>
            <person name="Tyler B.M."/>
            <person name="van West P."/>
        </authorList>
    </citation>
    <scope>NUCLEOTIDE SEQUENCE [LARGE SCALE GENOMIC DNA]</scope>
    <source>
        <strain evidence="12 13">CBS 223.65</strain>
    </source>
</reference>
<feature type="transmembrane region" description="Helical" evidence="9">
    <location>
        <begin position="1032"/>
        <end position="1053"/>
    </location>
</feature>
<evidence type="ECO:0000313" key="12">
    <source>
        <dbReference type="EMBL" id="KDO35256.1"/>
    </source>
</evidence>
<dbReference type="RefSeq" id="XP_012193607.1">
    <property type="nucleotide sequence ID" value="XM_012338217.1"/>
</dbReference>
<dbReference type="SMART" id="SM00382">
    <property type="entry name" value="AAA"/>
    <property type="match status" value="2"/>
</dbReference>
<feature type="transmembrane region" description="Helical" evidence="9">
    <location>
        <begin position="1106"/>
        <end position="1125"/>
    </location>
</feature>
<dbReference type="InterPro" id="IPR050173">
    <property type="entry name" value="ABC_transporter_C-like"/>
</dbReference>
<proteinExistence type="predicted"/>
<dbReference type="GO" id="GO:0016887">
    <property type="term" value="F:ATP hydrolysis activity"/>
    <property type="evidence" value="ECO:0007669"/>
    <property type="project" value="InterPro"/>
</dbReference>
<evidence type="ECO:0008006" key="14">
    <source>
        <dbReference type="Google" id="ProtNLM"/>
    </source>
</evidence>
<dbReference type="InterPro" id="IPR003593">
    <property type="entry name" value="AAA+_ATPase"/>
</dbReference>
<dbReference type="GeneID" id="24122762"/>
<dbReference type="PROSITE" id="PS50929">
    <property type="entry name" value="ABC_TM1F"/>
    <property type="match status" value="2"/>
</dbReference>
<dbReference type="InterPro" id="IPR003439">
    <property type="entry name" value="ABC_transporter-like_ATP-bd"/>
</dbReference>
<sequence>MLDIMRALELLLERHRRAVIAEDDAADALFATEGPVGHQSCTHDRSEHEDLVCDSQMTMAALVASLAFSQKRAAADLARKDMAVAATAIATAKARVTQNTAHIKALQAMTTQVHALATRNAALKTRLRHAHDTAFFRLVIATLLACGGGNWIISTALAPLRWWCGNQPTWLWRVDSDVLLVPLRLGPCATTSLCVASAWKFGLLGLGAYLGHTARRPSSPPPRAAHAVVAASLLNAAYGVYFVVSQAALSPSHVAAGTLCLVEGLHTSIVLCIFPHQALAFRHLFLLDALARLLAVTPIVLQRQRPLVLAAHELALIVDATAMLLKAVVACYLATQVVTTHAATPECDASIASRLFFTWIWPLLRRPQPLGLNDLPAVRSDDSASVIHARYEDSLRRRPRATLFRHLHATCGWSFYNAGALLFVSTTGNVLTPYALERLLHVLSDPAPHASEARIVSGLLWSLALYAAIGTKSIFEHQFWAVAVRCGLQTRSLLQQLVLTKGLRLSAAARVSYDDGVLSNLLSTDACKIADASVVCALHWDTWSGGLALSIALLALLQLLGPAVWLWLGLQLLYLPLAVFLSRRLKAASRAHLACRDRRLQRTASFLDAPTTLHGCGYEAHVLASTSAARNKELAALGTKQRWHAINVSAVACLQLLAPIGTFACIERLPPSQVFAAIAWFGIAAGPLQRLPQILSKFIDARVSLQRLERFFAADERSTPPANARRLETGGMELRDVTSLWTYGAQPVFQPVSLTLCRGAVVLCDGPMGSGKSTFLATLLRLPTVVTGSLHVAGSMAYCPQSPWILDTSVRDNILCGARFDRSWYQTTLEICALRADIAAWPHGDAFRTGALGAALSGGQKQRISLARAVYARHDILLIDNVFASLDPVVACHVWQQLLHHPALAPLTKVLVAPPTLRPSVPFVRLRFERVPLRGITAIHATSERAASPEPESTLTPGADATPNEAPTPPTTADDDDDPAVSGSSSYQIVWRAYLSQLPRLGGYVLLLVAEHIGLVGGTYVLATWATTKATPWATVGVGVATCVVASTHRLWLVDLALRGANGLHAALLRSLVHAPMAFFEQRSSSRILNHCTKDVGSIDEALPSVLSTFAAYALQVCAAVFALACIAPTSALLAVLGLLGPYYVLYALYRGPGRRLQRLERAARAPVLAWARQAIAGHSSVDAFDLARMLQTRFQAQIDVAIQASWLATIATQWVTVWLEGLGALVVLGAGVATTLLADSVSATTIGLALTYAVQLPARLGWALKLLVAIELEAVSIDRVVALTELAAPIPTSSGAPGHAPDRIADGALHVHNVCLTYPGSHKRVLAGVSFALAPGAKAAVVGRTGAGKSSLLHALLGLYPLDAGEVCIGGISVPPHVLRAAVGFVPQDAVLLGETLRETLASAESHASDDEMWAVLRRVGMDTCVHSLEMRVECANFGAGERQLLTLARALLRNVRVLVCDEATAHVDARAHRRVLSLILSLTHVTVLLVTHRVEQLETFDVVLRLDGGRLEPCSLPAHGLSAVSLAKCPRTSGLEAAT</sequence>
<dbReference type="InterPro" id="IPR017871">
    <property type="entry name" value="ABC_transporter-like_CS"/>
</dbReference>
<keyword evidence="6 9" id="KW-1133">Transmembrane helix</keyword>
<feature type="domain" description="ABC transporter" evidence="10">
    <location>
        <begin position="732"/>
        <end position="966"/>
    </location>
</feature>
<dbReference type="PANTHER" id="PTHR24223">
    <property type="entry name" value="ATP-BINDING CASSETTE SUB-FAMILY C"/>
    <property type="match status" value="1"/>
</dbReference>
<dbReference type="PANTHER" id="PTHR24223:SF399">
    <property type="entry name" value="ABC TRANSPORTER ATNG"/>
    <property type="match status" value="1"/>
</dbReference>
<name>A0A067D9E9_SAPPC</name>
<accession>A0A067D9E9</accession>
<keyword evidence="4" id="KW-0547">Nucleotide-binding</keyword>
<gene>
    <name evidence="12" type="ORF">SPRG_00102</name>
</gene>
<keyword evidence="5" id="KW-0067">ATP-binding</keyword>
<dbReference type="Gene3D" id="1.20.1560.10">
    <property type="entry name" value="ABC transporter type 1, transmembrane domain"/>
    <property type="match status" value="2"/>
</dbReference>
<evidence type="ECO:0000256" key="4">
    <source>
        <dbReference type="ARBA" id="ARBA00022741"/>
    </source>
</evidence>
<dbReference type="Proteomes" id="UP000030745">
    <property type="component" value="Unassembled WGS sequence"/>
</dbReference>
<evidence type="ECO:0000259" key="11">
    <source>
        <dbReference type="PROSITE" id="PS50929"/>
    </source>
</evidence>
<feature type="transmembrane region" description="Helical" evidence="9">
    <location>
        <begin position="1001"/>
        <end position="1026"/>
    </location>
</feature>
<dbReference type="PROSITE" id="PS50893">
    <property type="entry name" value="ABC_TRANSPORTER_2"/>
    <property type="match status" value="2"/>
</dbReference>
<evidence type="ECO:0000256" key="1">
    <source>
        <dbReference type="ARBA" id="ARBA00004141"/>
    </source>
</evidence>
<evidence type="ECO:0000256" key="9">
    <source>
        <dbReference type="SAM" id="Phobius"/>
    </source>
</evidence>